<comment type="caution">
    <text evidence="3">The sequence shown here is derived from an EMBL/GenBank/DDBJ whole genome shotgun (WGS) entry which is preliminary data.</text>
</comment>
<evidence type="ECO:0000313" key="3">
    <source>
        <dbReference type="EMBL" id="GGR14046.1"/>
    </source>
</evidence>
<dbReference type="InterPro" id="IPR005079">
    <property type="entry name" value="Peptidase_C45_hydrolase"/>
</dbReference>
<dbReference type="AlphaFoldDB" id="A0A918F9S6"/>
<dbReference type="Gene3D" id="3.60.60.10">
    <property type="entry name" value="Penicillin V Acylase, Chain A"/>
    <property type="match status" value="1"/>
</dbReference>
<proteinExistence type="predicted"/>
<protein>
    <submittedName>
        <fullName evidence="3">Peptidase C45</fullName>
    </submittedName>
</protein>
<feature type="region of interest" description="Disordered" evidence="1">
    <location>
        <begin position="101"/>
        <end position="121"/>
    </location>
</feature>
<sequence length="398" mass="43000">MTSTSIRTLEISGTPAERGRQYGEGAADLIDVAVAYYEEAFGQQAGLGWAEARRRAATWVPRCTEAAPELVAELEGIAAGAGRDLLDLMVLNLRGEIIYDQGGTRPTRDEDPSEERDASDGCTSFSLTAGASGDGHQYAGQNWDWRTGTRDTVVIVRVVQDPLPTLIMQLEAGQIGRHGVNSAGLALNANGLGGRFDGAVGLPQTFIRRMTLNQSELPDAINTLVRTPAHIASNALLTDRSGFSIDLEITPSGVDWVYPVDGLLVHGNHYQAQVPPQLAGRYRPVSADSLFRVPQARAGLERVRHAADRDAALAGIRTAMSDHLGYPESVCTHPDERRPAVRQWSTLLSSCVDLTTGDYFVTAGTPCDHPYEKLPWNAFDGPGSRHTPVHTPPMEALR</sequence>
<feature type="compositionally biased region" description="Basic and acidic residues" evidence="1">
    <location>
        <begin position="106"/>
        <end position="119"/>
    </location>
</feature>
<dbReference type="EMBL" id="BMRJ01000001">
    <property type="protein sequence ID" value="GGR14046.1"/>
    <property type="molecule type" value="Genomic_DNA"/>
</dbReference>
<name>A0A918F9S6_AGRME</name>
<keyword evidence="4" id="KW-1185">Reference proteome</keyword>
<dbReference type="Gene3D" id="1.10.10.2120">
    <property type="match status" value="1"/>
</dbReference>
<dbReference type="PANTHER" id="PTHR34180:SF1">
    <property type="entry name" value="BETA-ALANYL-DOPAMINE_CARCININE HYDROLASE"/>
    <property type="match status" value="1"/>
</dbReference>
<dbReference type="InterPro" id="IPR047801">
    <property type="entry name" value="Peptidase_C45"/>
</dbReference>
<organism evidence="3 4">
    <name type="scientific">Agromyces mediolanus</name>
    <name type="common">Corynebacterium mediolanum</name>
    <dbReference type="NCBI Taxonomy" id="41986"/>
    <lineage>
        <taxon>Bacteria</taxon>
        <taxon>Bacillati</taxon>
        <taxon>Actinomycetota</taxon>
        <taxon>Actinomycetes</taxon>
        <taxon>Micrococcales</taxon>
        <taxon>Microbacteriaceae</taxon>
        <taxon>Agromyces</taxon>
    </lineage>
</organism>
<evidence type="ECO:0000259" key="2">
    <source>
        <dbReference type="Pfam" id="PF03417"/>
    </source>
</evidence>
<dbReference type="PANTHER" id="PTHR34180">
    <property type="entry name" value="PEPTIDASE C45"/>
    <property type="match status" value="1"/>
</dbReference>
<gene>
    <name evidence="3" type="ORF">GCM10010196_03250</name>
</gene>
<evidence type="ECO:0000256" key="1">
    <source>
        <dbReference type="SAM" id="MobiDB-lite"/>
    </source>
</evidence>
<reference evidence="3" key="1">
    <citation type="journal article" date="2014" name="Int. J. Syst. Evol. Microbiol.">
        <title>Complete genome sequence of Corynebacterium casei LMG S-19264T (=DSM 44701T), isolated from a smear-ripened cheese.</title>
        <authorList>
            <consortium name="US DOE Joint Genome Institute (JGI-PGF)"/>
            <person name="Walter F."/>
            <person name="Albersmeier A."/>
            <person name="Kalinowski J."/>
            <person name="Ruckert C."/>
        </authorList>
    </citation>
    <scope>NUCLEOTIDE SEQUENCE</scope>
    <source>
        <strain evidence="3">JCM 3346</strain>
    </source>
</reference>
<feature type="domain" description="Peptidase C45 hydrolase" evidence="2">
    <location>
        <begin position="134"/>
        <end position="294"/>
    </location>
</feature>
<evidence type="ECO:0000313" key="4">
    <source>
        <dbReference type="Proteomes" id="UP000610303"/>
    </source>
</evidence>
<dbReference type="NCBIfam" id="NF040521">
    <property type="entry name" value="C45_proenzyme"/>
    <property type="match status" value="1"/>
</dbReference>
<accession>A0A918F9S6</accession>
<dbReference type="InterPro" id="IPR047794">
    <property type="entry name" value="C45_proenzyme-like"/>
</dbReference>
<dbReference type="RefSeq" id="WP_189083568.1">
    <property type="nucleotide sequence ID" value="NZ_BMRJ01000001.1"/>
</dbReference>
<dbReference type="Pfam" id="PF03417">
    <property type="entry name" value="AAT"/>
    <property type="match status" value="1"/>
</dbReference>
<dbReference type="Proteomes" id="UP000610303">
    <property type="component" value="Unassembled WGS sequence"/>
</dbReference>
<reference evidence="3" key="2">
    <citation type="submission" date="2020-09" db="EMBL/GenBank/DDBJ databases">
        <authorList>
            <person name="Sun Q."/>
            <person name="Ohkuma M."/>
        </authorList>
    </citation>
    <scope>NUCLEOTIDE SEQUENCE</scope>
    <source>
        <strain evidence="3">JCM 3346</strain>
    </source>
</reference>